<sequence>MILLKLKKLVSKKSAFGFGKFNREIKPKQTNTNRYKLMNFRLLWEKKIKVVDLCLFC</sequence>
<proteinExistence type="predicted"/>
<protein>
    <submittedName>
        <fullName evidence="1">Uncharacterized protein</fullName>
    </submittedName>
</protein>
<organism evidence="1 2">
    <name type="scientific">Capnocytophaga canimorsus</name>
    <dbReference type="NCBI Taxonomy" id="28188"/>
    <lineage>
        <taxon>Bacteria</taxon>
        <taxon>Pseudomonadati</taxon>
        <taxon>Bacteroidota</taxon>
        <taxon>Flavobacteriia</taxon>
        <taxon>Flavobacteriales</taxon>
        <taxon>Flavobacteriaceae</taxon>
        <taxon>Capnocytophaga</taxon>
    </lineage>
</organism>
<dbReference type="Proteomes" id="UP000039370">
    <property type="component" value="Unassembled WGS sequence"/>
</dbReference>
<evidence type="ECO:0000313" key="1">
    <source>
        <dbReference type="EMBL" id="CEN51343.1"/>
    </source>
</evidence>
<name>A0A0B7IMY4_9FLAO</name>
<evidence type="ECO:0000313" key="2">
    <source>
        <dbReference type="Proteomes" id="UP000039370"/>
    </source>
</evidence>
<reference evidence="2" key="1">
    <citation type="submission" date="2015-01" db="EMBL/GenBank/DDBJ databases">
        <authorList>
            <person name="MANFREDI Pablo"/>
        </authorList>
    </citation>
    <scope>NUCLEOTIDE SEQUENCE [LARGE SCALE GENOMIC DNA]</scope>
    <source>
        <strain evidence="2">Cc11</strain>
    </source>
</reference>
<dbReference type="AlphaFoldDB" id="A0A0B7IMY4"/>
<dbReference type="EMBL" id="CDOK01000145">
    <property type="protein sequence ID" value="CEN51343.1"/>
    <property type="molecule type" value="Genomic_DNA"/>
</dbReference>
<gene>
    <name evidence="1" type="ORF">CCAN11_2290028</name>
</gene>
<accession>A0A0B7IMY4</accession>